<dbReference type="EMBL" id="CP155447">
    <property type="protein sequence ID" value="XBH07546.1"/>
    <property type="molecule type" value="Genomic_DNA"/>
</dbReference>
<reference evidence="1" key="1">
    <citation type="submission" date="2024-05" db="EMBL/GenBank/DDBJ databases">
        <title>Planctomycetes of the genus Singulisphaera possess chitinolytic capabilities.</title>
        <authorList>
            <person name="Ivanova A."/>
        </authorList>
    </citation>
    <scope>NUCLEOTIDE SEQUENCE</scope>
    <source>
        <strain evidence="1">Ch08T</strain>
    </source>
</reference>
<evidence type="ECO:0000313" key="1">
    <source>
        <dbReference type="EMBL" id="XBH07546.1"/>
    </source>
</evidence>
<protein>
    <submittedName>
        <fullName evidence="1">Uncharacterized protein</fullName>
    </submittedName>
</protein>
<accession>A0AAU7CS92</accession>
<dbReference type="RefSeq" id="WP_406700383.1">
    <property type="nucleotide sequence ID" value="NZ_CP155447.1"/>
</dbReference>
<proteinExistence type="predicted"/>
<organism evidence="1">
    <name type="scientific">Singulisphaera sp. Ch08</name>
    <dbReference type="NCBI Taxonomy" id="3120278"/>
    <lineage>
        <taxon>Bacteria</taxon>
        <taxon>Pseudomonadati</taxon>
        <taxon>Planctomycetota</taxon>
        <taxon>Planctomycetia</taxon>
        <taxon>Isosphaerales</taxon>
        <taxon>Isosphaeraceae</taxon>
        <taxon>Singulisphaera</taxon>
    </lineage>
</organism>
<sequence>MVDRVRGQRTFVGSRRKYHLIKETVPMRPFLLVVTGMKLDPIQFRAEIF</sequence>
<name>A0AAU7CS92_9BACT</name>
<dbReference type="AlphaFoldDB" id="A0AAU7CS92"/>
<gene>
    <name evidence="1" type="ORF">V5E97_16350</name>
</gene>